<dbReference type="PANTHER" id="PTHR30273:SF2">
    <property type="entry name" value="PROTEIN FECR"/>
    <property type="match status" value="1"/>
</dbReference>
<evidence type="ECO:0000259" key="2">
    <source>
        <dbReference type="Pfam" id="PF04773"/>
    </source>
</evidence>
<feature type="domain" description="FecR protein" evidence="2">
    <location>
        <begin position="195"/>
        <end position="284"/>
    </location>
</feature>
<accession>A0A9E2SAA1</accession>
<reference evidence="4" key="1">
    <citation type="submission" date="2021-06" db="EMBL/GenBank/DDBJ databases">
        <authorList>
            <person name="Huq M.A."/>
        </authorList>
    </citation>
    <scope>NUCLEOTIDE SEQUENCE</scope>
    <source>
        <strain evidence="4">MAH-26</strain>
    </source>
</reference>
<dbReference type="Pfam" id="PF16344">
    <property type="entry name" value="FecR_C"/>
    <property type="match status" value="1"/>
</dbReference>
<keyword evidence="1" id="KW-1133">Transmembrane helix</keyword>
<comment type="caution">
    <text evidence="4">The sequence shown here is derived from an EMBL/GenBank/DDBJ whole genome shotgun (WGS) entry which is preliminary data.</text>
</comment>
<keyword evidence="5" id="KW-1185">Reference proteome</keyword>
<dbReference type="EMBL" id="JAHSPG010000013">
    <property type="protein sequence ID" value="MBV4358841.1"/>
    <property type="molecule type" value="Genomic_DNA"/>
</dbReference>
<protein>
    <submittedName>
        <fullName evidence="4">FecR domain-containing protein</fullName>
    </submittedName>
</protein>
<dbReference type="InterPro" id="IPR032508">
    <property type="entry name" value="FecR_C"/>
</dbReference>
<gene>
    <name evidence="4" type="ORF">KTO63_16870</name>
</gene>
<keyword evidence="1" id="KW-0472">Membrane</keyword>
<dbReference type="Pfam" id="PF04773">
    <property type="entry name" value="FecR"/>
    <property type="match status" value="1"/>
</dbReference>
<feature type="transmembrane region" description="Helical" evidence="1">
    <location>
        <begin position="88"/>
        <end position="109"/>
    </location>
</feature>
<organism evidence="4 5">
    <name type="scientific">Pinibacter aurantiacus</name>
    <dbReference type="NCBI Taxonomy" id="2851599"/>
    <lineage>
        <taxon>Bacteria</taxon>
        <taxon>Pseudomonadati</taxon>
        <taxon>Bacteroidota</taxon>
        <taxon>Chitinophagia</taxon>
        <taxon>Chitinophagales</taxon>
        <taxon>Chitinophagaceae</taxon>
        <taxon>Pinibacter</taxon>
    </lineage>
</organism>
<dbReference type="Proteomes" id="UP000812270">
    <property type="component" value="Unassembled WGS sequence"/>
</dbReference>
<dbReference type="AlphaFoldDB" id="A0A9E2SAA1"/>
<dbReference type="InterPro" id="IPR012373">
    <property type="entry name" value="Ferrdict_sens_TM"/>
</dbReference>
<proteinExistence type="predicted"/>
<dbReference type="RefSeq" id="WP_217792558.1">
    <property type="nucleotide sequence ID" value="NZ_JAHSPG010000013.1"/>
</dbReference>
<dbReference type="FunFam" id="2.60.120.1440:FF:000001">
    <property type="entry name" value="Putative anti-sigma factor"/>
    <property type="match status" value="1"/>
</dbReference>
<evidence type="ECO:0000313" key="4">
    <source>
        <dbReference type="EMBL" id="MBV4358841.1"/>
    </source>
</evidence>
<name>A0A9E2SAA1_9BACT</name>
<sequence>MSEKQFQELLERYKQQNVSIEEKEILFQAIARGEYEPATESAIWNELLVNTNTESWTTEREERILSKLLNETKAQAPAKLVPFYRRKFFRIAAAACILLFAGGIALHYYSGIDKRVTIAQTPVSISADVAAPQSYNARLTLADGSVVMLDSAGAGTVAVQGKTNVIKKEDGSILYNETSFSPDIAYNTLAAPRGGKVVTITLSDGTKVWLNSESTLRYPINFSSNVRKVELTGEGYFEVAKNPSKQFIVKTGDVETAVLGTRFNVNSYADEAGIRVSLLEGSVKVTNGSSTADSKILKPGQQVKVDQTTEMIANADMEQVLAWKNGYFQFNSAAITTVMREAARWYDIDVEYSSKASNDTFSGKIPRSVNLSRLLKWLEWSDVHFRLEKGTGKNGTNKLVILP</sequence>
<evidence type="ECO:0000259" key="3">
    <source>
        <dbReference type="Pfam" id="PF16344"/>
    </source>
</evidence>
<dbReference type="GO" id="GO:0016989">
    <property type="term" value="F:sigma factor antagonist activity"/>
    <property type="evidence" value="ECO:0007669"/>
    <property type="project" value="TreeGrafter"/>
</dbReference>
<dbReference type="PANTHER" id="PTHR30273">
    <property type="entry name" value="PERIPLASMIC SIGNAL SENSOR AND SIGMA FACTOR ACTIVATOR FECR-RELATED"/>
    <property type="match status" value="1"/>
</dbReference>
<dbReference type="InterPro" id="IPR006860">
    <property type="entry name" value="FecR"/>
</dbReference>
<keyword evidence="1" id="KW-0812">Transmembrane</keyword>
<evidence type="ECO:0000313" key="5">
    <source>
        <dbReference type="Proteomes" id="UP000812270"/>
    </source>
</evidence>
<feature type="domain" description="Protein FecR C-terminal" evidence="3">
    <location>
        <begin position="327"/>
        <end position="389"/>
    </location>
</feature>
<evidence type="ECO:0000256" key="1">
    <source>
        <dbReference type="SAM" id="Phobius"/>
    </source>
</evidence>